<dbReference type="InParanoid" id="Q6YRR5"/>
<evidence type="ECO:0000313" key="1">
    <source>
        <dbReference type="EMBL" id="BAD02146.1"/>
    </source>
</evidence>
<geneLocation type="plasmid" evidence="1 2">
    <name>pSYSX</name>
</geneLocation>
<sequence>MGLLSYGLELLAFTPGVLLPPYPTKKGNGQKRPIANNKKIVQNPVNLLGGSTVPHSVFRGLKCFSGKVSRIL</sequence>
<keyword evidence="1" id="KW-0614">Plasmid</keyword>
<dbReference type="EMBL" id="AP006585">
    <property type="protein sequence ID" value="BAD02146.1"/>
    <property type="molecule type" value="Genomic_DNA"/>
</dbReference>
<reference evidence="1 2" key="1">
    <citation type="journal article" date="2003" name="DNA Res.">
        <title>Structural analysis of four large plasmids harboring in a unicellular cyanobacterium, Synechocystis sp. PCC 6803.</title>
        <authorList>
            <person name="Kaneko T."/>
            <person name="Nakamura Y."/>
            <person name="Sasamoto S."/>
            <person name="Watanabe A."/>
            <person name="Kohara M."/>
            <person name="Matsumoto M."/>
            <person name="Shimpo S."/>
            <person name="Yamada M."/>
            <person name="Tabata S."/>
        </authorList>
    </citation>
    <scope>NUCLEOTIDE SEQUENCE [LARGE SCALE GENOMIC DNA]</scope>
    <source>
        <strain evidence="2">ATCC 27184 / PCC 6803 / Kazusa</strain>
    </source>
</reference>
<evidence type="ECO:0000313" key="2">
    <source>
        <dbReference type="Proteomes" id="UP000001425"/>
    </source>
</evidence>
<name>Q6YRR5_SYNY3</name>
<proteinExistence type="predicted"/>
<protein>
    <submittedName>
        <fullName evidence="1">Ssr6089 protein</fullName>
    </submittedName>
</protein>
<gene>
    <name evidence="1" type="ordered locus">ssr6089</name>
</gene>
<keyword evidence="2" id="KW-1185">Reference proteome</keyword>
<dbReference type="AlphaFoldDB" id="Q6YRR5"/>
<dbReference type="KEGG" id="syn:ssr6089"/>
<accession>Q6YRR5</accession>
<dbReference type="EnsemblBacteria" id="BAD02146">
    <property type="protein sequence ID" value="BAD02146"/>
    <property type="gene ID" value="BAD02146"/>
</dbReference>
<organism evidence="1 2">
    <name type="scientific">Synechocystis sp. (strain ATCC 27184 / PCC 6803 / Kazusa)</name>
    <dbReference type="NCBI Taxonomy" id="1111708"/>
    <lineage>
        <taxon>Bacteria</taxon>
        <taxon>Bacillati</taxon>
        <taxon>Cyanobacteriota</taxon>
        <taxon>Cyanophyceae</taxon>
        <taxon>Synechococcales</taxon>
        <taxon>Merismopediaceae</taxon>
        <taxon>Synechocystis</taxon>
    </lineage>
</organism>
<dbReference type="Proteomes" id="UP000001425">
    <property type="component" value="Plasmid pSYSX"/>
</dbReference>